<dbReference type="EMBL" id="JAUTAN010000001">
    <property type="protein sequence ID" value="MDQ1104992.1"/>
    <property type="molecule type" value="Genomic_DNA"/>
</dbReference>
<feature type="signal peptide" evidence="1">
    <location>
        <begin position="1"/>
        <end position="37"/>
    </location>
</feature>
<evidence type="ECO:0008006" key="4">
    <source>
        <dbReference type="Google" id="ProtNLM"/>
    </source>
</evidence>
<feature type="chain" id="PRO_5042557231" description="LamG domain-containing protein" evidence="1">
    <location>
        <begin position="38"/>
        <end position="242"/>
    </location>
</feature>
<name>A0AAJ1X3X2_9ACTN</name>
<evidence type="ECO:0000313" key="2">
    <source>
        <dbReference type="EMBL" id="MDQ1104992.1"/>
    </source>
</evidence>
<dbReference type="SUPFAM" id="SSF49899">
    <property type="entry name" value="Concanavalin A-like lectins/glucanases"/>
    <property type="match status" value="1"/>
</dbReference>
<dbReference type="PROSITE" id="PS51318">
    <property type="entry name" value="TAT"/>
    <property type="match status" value="1"/>
</dbReference>
<dbReference type="Proteomes" id="UP001239215">
    <property type="component" value="Unassembled WGS sequence"/>
</dbReference>
<evidence type="ECO:0000313" key="3">
    <source>
        <dbReference type="Proteomes" id="UP001239215"/>
    </source>
</evidence>
<keyword evidence="1" id="KW-0732">Signal</keyword>
<dbReference type="InterPro" id="IPR013320">
    <property type="entry name" value="ConA-like_dom_sf"/>
</dbReference>
<dbReference type="InterPro" id="IPR006311">
    <property type="entry name" value="TAT_signal"/>
</dbReference>
<organism evidence="2 3">
    <name type="scientific">Nocardioides zeae</name>
    <dbReference type="NCBI Taxonomy" id="1457234"/>
    <lineage>
        <taxon>Bacteria</taxon>
        <taxon>Bacillati</taxon>
        <taxon>Actinomycetota</taxon>
        <taxon>Actinomycetes</taxon>
        <taxon>Propionibacteriales</taxon>
        <taxon>Nocardioidaceae</taxon>
        <taxon>Nocardioides</taxon>
    </lineage>
</organism>
<reference evidence="2" key="1">
    <citation type="submission" date="2023-07" db="EMBL/GenBank/DDBJ databases">
        <title>Functional and genomic diversity of the sorghum phyllosphere microbiome.</title>
        <authorList>
            <person name="Shade A."/>
        </authorList>
    </citation>
    <scope>NUCLEOTIDE SEQUENCE</scope>
    <source>
        <strain evidence="2">SORGH_AS_1067</strain>
    </source>
</reference>
<protein>
    <recommendedName>
        <fullName evidence="4">LamG domain-containing protein</fullName>
    </recommendedName>
</protein>
<comment type="caution">
    <text evidence="2">The sequence shown here is derived from an EMBL/GenBank/DDBJ whole genome shotgun (WGS) entry which is preliminary data.</text>
</comment>
<accession>A0AAJ1X3X2</accession>
<proteinExistence type="predicted"/>
<dbReference type="Gene3D" id="2.60.120.560">
    <property type="entry name" value="Exo-inulinase, domain 1"/>
    <property type="match status" value="1"/>
</dbReference>
<gene>
    <name evidence="2" type="ORF">QE405_002276</name>
</gene>
<sequence length="242" mass="25745">MNGTPAPASVRRRTALLAPAVALGLAGAGATTSPAVASAPAAGGRSTAVVVPRARAADWSPVTPAKWAFTGRDVVLVERGDPPVGPRRPFEYATVARGPALASFHLTAEVRIDEPVARTDRDVVLVWNHTSPTRFHYAHLSQDNTIYPHNGIFRVDDADRVRIDDQWDGTVGAPPAIDDTDWHRVLLSVDVRSGRIAVRLDGAREPLLTATDRTFTGGRVGFGSFDNHGRVRGLLALGTVAA</sequence>
<dbReference type="AlphaFoldDB" id="A0AAJ1X3X2"/>
<evidence type="ECO:0000256" key="1">
    <source>
        <dbReference type="SAM" id="SignalP"/>
    </source>
</evidence>
<dbReference type="RefSeq" id="WP_307200814.1">
    <property type="nucleotide sequence ID" value="NZ_JAUTAN010000001.1"/>
</dbReference>